<organism evidence="2 3">
    <name type="scientific">Natrinema pallidum</name>
    <dbReference type="NCBI Taxonomy" id="69527"/>
    <lineage>
        <taxon>Archaea</taxon>
        <taxon>Methanobacteriati</taxon>
        <taxon>Methanobacteriota</taxon>
        <taxon>Stenosarchaea group</taxon>
        <taxon>Halobacteria</taxon>
        <taxon>Halobacteriales</taxon>
        <taxon>Natrialbaceae</taxon>
        <taxon>Natrinema</taxon>
    </lineage>
</organism>
<dbReference type="GeneID" id="96156402"/>
<dbReference type="InterPro" id="IPR058264">
    <property type="entry name" value="DUF7958"/>
</dbReference>
<gene>
    <name evidence="2" type="ORF">FGF80_10415</name>
</gene>
<evidence type="ECO:0000313" key="2">
    <source>
        <dbReference type="EMBL" id="QCW03628.1"/>
    </source>
</evidence>
<dbReference type="Pfam" id="PF25858">
    <property type="entry name" value="DUF7958"/>
    <property type="match status" value="2"/>
</dbReference>
<feature type="region of interest" description="Disordered" evidence="1">
    <location>
        <begin position="297"/>
        <end position="332"/>
    </location>
</feature>
<name>A0A4P9TFM2_9EURY</name>
<dbReference type="AlphaFoldDB" id="A0A4P9TFM2"/>
<feature type="compositionally biased region" description="Acidic residues" evidence="1">
    <location>
        <begin position="323"/>
        <end position="332"/>
    </location>
</feature>
<keyword evidence="3" id="KW-1185">Reference proteome</keyword>
<dbReference type="EMBL" id="CP040637">
    <property type="protein sequence ID" value="QCW03628.1"/>
    <property type="molecule type" value="Genomic_DNA"/>
</dbReference>
<dbReference type="RefSeq" id="WP_138653850.1">
    <property type="nucleotide sequence ID" value="NZ_CP040637.1"/>
</dbReference>
<proteinExistence type="predicted"/>
<dbReference type="KEGG" id="npl:FGF80_10415"/>
<protein>
    <submittedName>
        <fullName evidence="2">Uncharacterized protein</fullName>
    </submittedName>
</protein>
<accession>A0A4P9TFM2</accession>
<dbReference type="Proteomes" id="UP000307562">
    <property type="component" value="Chromosome"/>
</dbReference>
<evidence type="ECO:0000256" key="1">
    <source>
        <dbReference type="SAM" id="MobiDB-lite"/>
    </source>
</evidence>
<reference evidence="3" key="1">
    <citation type="submission" date="2019-05" db="EMBL/GenBank/DDBJ databases">
        <title>Complete Genome Sequence and Methylation Pattern of the Halophilic Archaeon Natrinema pallidum BOL6-1.</title>
        <authorList>
            <person name="DasSarma P."/>
            <person name="DasSarma B.P."/>
            <person name="DasSarma S.L."/>
            <person name="Martinez F.L."/>
            <person name="Guzman D."/>
            <person name="Roberts R.J."/>
            <person name="DasSarma S."/>
        </authorList>
    </citation>
    <scope>NUCLEOTIDE SEQUENCE [LARGE SCALE GENOMIC DNA]</scope>
    <source>
        <strain evidence="3">BOL6-1</strain>
    </source>
</reference>
<evidence type="ECO:0000313" key="3">
    <source>
        <dbReference type="Proteomes" id="UP000307562"/>
    </source>
</evidence>
<sequence length="332" mass="37761">MNAEIIDEDDQGIGVRVVDNKGVKHTIAIGFSGEVQGHSQEGYPDDSNHRTPEEHEMIHQAENYAKFYISNKNNHGKFRMKPQINRLERVKQIISNLSDTEFEAYFGDLYKQVLGKHPDIEPPVERPPEVGLHDFVLFVVDVYLDDEENIEAVSDIHLVYYDDEKNQQELRNDDPFEDRTPDASVQLVADFIPSLDVFREYVIYNLRCQIRDCYHEMGLEPPEEYRVLGRGDHEIAKRYRNDDIPQYDHYHDESAEVPGYELDFDYGFGDLGKASAKSLVDDDTDYSDADIQALFDPTGASGGGLLDTVRNAIGGERTSNSESGEETETGSK</sequence>